<dbReference type="EMBL" id="MHQI01000045">
    <property type="protein sequence ID" value="OGZ99220.1"/>
    <property type="molecule type" value="Genomic_DNA"/>
</dbReference>
<proteinExistence type="predicted"/>
<dbReference type="Proteomes" id="UP000179023">
    <property type="component" value="Unassembled WGS sequence"/>
</dbReference>
<comment type="caution">
    <text evidence="2">The sequence shown here is derived from an EMBL/GenBank/DDBJ whole genome shotgun (WGS) entry which is preliminary data.</text>
</comment>
<dbReference type="AlphaFoldDB" id="A0A1G2KL94"/>
<accession>A0A1G2KL94</accession>
<evidence type="ECO:0000256" key="1">
    <source>
        <dbReference type="SAM" id="SignalP"/>
    </source>
</evidence>
<sequence length="143" mass="15430">MKKTFAGLLGGVVAFILLVGAANGQACREAALKENIYGGIVGTVSGVATKPVVGKEAILQGEGIRYDFVVTFWGGKTLKSYSVFPRGETRAIKNGDAFAYVRSPDSVRKAYNWEERFNPVVFSGSKCEIVGLDFSMSIREIPL</sequence>
<evidence type="ECO:0000313" key="2">
    <source>
        <dbReference type="EMBL" id="OGZ99220.1"/>
    </source>
</evidence>
<protein>
    <recommendedName>
        <fullName evidence="4">DUF5666 domain-containing protein</fullName>
    </recommendedName>
</protein>
<feature type="signal peptide" evidence="1">
    <location>
        <begin position="1"/>
        <end position="21"/>
    </location>
</feature>
<organism evidence="2 3">
    <name type="scientific">Candidatus Sungbacteria bacterium RIFCSPHIGHO2_02_FULL_47_11</name>
    <dbReference type="NCBI Taxonomy" id="1802270"/>
    <lineage>
        <taxon>Bacteria</taxon>
        <taxon>Candidatus Sungiibacteriota</taxon>
    </lineage>
</organism>
<keyword evidence="1" id="KW-0732">Signal</keyword>
<feature type="chain" id="PRO_5009583405" description="DUF5666 domain-containing protein" evidence="1">
    <location>
        <begin position="22"/>
        <end position="143"/>
    </location>
</feature>
<gene>
    <name evidence="2" type="ORF">A3C07_04190</name>
</gene>
<name>A0A1G2KL94_9BACT</name>
<evidence type="ECO:0000313" key="3">
    <source>
        <dbReference type="Proteomes" id="UP000179023"/>
    </source>
</evidence>
<evidence type="ECO:0008006" key="4">
    <source>
        <dbReference type="Google" id="ProtNLM"/>
    </source>
</evidence>
<reference evidence="2 3" key="1">
    <citation type="journal article" date="2016" name="Nat. Commun.">
        <title>Thousands of microbial genomes shed light on interconnected biogeochemical processes in an aquifer system.</title>
        <authorList>
            <person name="Anantharaman K."/>
            <person name="Brown C.T."/>
            <person name="Hug L.A."/>
            <person name="Sharon I."/>
            <person name="Castelle C.J."/>
            <person name="Probst A.J."/>
            <person name="Thomas B.C."/>
            <person name="Singh A."/>
            <person name="Wilkins M.J."/>
            <person name="Karaoz U."/>
            <person name="Brodie E.L."/>
            <person name="Williams K.H."/>
            <person name="Hubbard S.S."/>
            <person name="Banfield J.F."/>
        </authorList>
    </citation>
    <scope>NUCLEOTIDE SEQUENCE [LARGE SCALE GENOMIC DNA]</scope>
</reference>